<evidence type="ECO:0000256" key="2">
    <source>
        <dbReference type="SAM" id="Phobius"/>
    </source>
</evidence>
<gene>
    <name evidence="3" type="ORF">BJ508DRAFT_314514</name>
</gene>
<accession>A0A3N4HEP6</accession>
<evidence type="ECO:0000256" key="1">
    <source>
        <dbReference type="SAM" id="MobiDB-lite"/>
    </source>
</evidence>
<reference evidence="3 4" key="1">
    <citation type="journal article" date="2018" name="Nat. Ecol. Evol.">
        <title>Pezizomycetes genomes reveal the molecular basis of ectomycorrhizal truffle lifestyle.</title>
        <authorList>
            <person name="Murat C."/>
            <person name="Payen T."/>
            <person name="Noel B."/>
            <person name="Kuo A."/>
            <person name="Morin E."/>
            <person name="Chen J."/>
            <person name="Kohler A."/>
            <person name="Krizsan K."/>
            <person name="Balestrini R."/>
            <person name="Da Silva C."/>
            <person name="Montanini B."/>
            <person name="Hainaut M."/>
            <person name="Levati E."/>
            <person name="Barry K.W."/>
            <person name="Belfiori B."/>
            <person name="Cichocki N."/>
            <person name="Clum A."/>
            <person name="Dockter R.B."/>
            <person name="Fauchery L."/>
            <person name="Guy J."/>
            <person name="Iotti M."/>
            <person name="Le Tacon F."/>
            <person name="Lindquist E.A."/>
            <person name="Lipzen A."/>
            <person name="Malagnac F."/>
            <person name="Mello A."/>
            <person name="Molinier V."/>
            <person name="Miyauchi S."/>
            <person name="Poulain J."/>
            <person name="Riccioni C."/>
            <person name="Rubini A."/>
            <person name="Sitrit Y."/>
            <person name="Splivallo R."/>
            <person name="Traeger S."/>
            <person name="Wang M."/>
            <person name="Zifcakova L."/>
            <person name="Wipf D."/>
            <person name="Zambonelli A."/>
            <person name="Paolocci F."/>
            <person name="Nowrousian M."/>
            <person name="Ottonello S."/>
            <person name="Baldrian P."/>
            <person name="Spatafora J.W."/>
            <person name="Henrissat B."/>
            <person name="Nagy L.G."/>
            <person name="Aury J.M."/>
            <person name="Wincker P."/>
            <person name="Grigoriev I.V."/>
            <person name="Bonfante P."/>
            <person name="Martin F.M."/>
        </authorList>
    </citation>
    <scope>NUCLEOTIDE SEQUENCE [LARGE SCALE GENOMIC DNA]</scope>
    <source>
        <strain evidence="3 4">RN42</strain>
    </source>
</reference>
<name>A0A3N4HEP6_ASCIM</name>
<sequence>MAGLTTGGLIFAVFCAIWTLFTAFLATLVAFVYIRSRKTIDFISLISLVVFVAMFASFLQQVYTYSNWDSVKEQERLDSIMTAEEGMFFDVGSNKFIKGVYYVQILCYNIGGTLIAFWAFFLWASIQPLKGNWWRSRRFTASMKGAAVASACTLFGISQAEIFAHKPMKRFVVANVQLITVLALTPFFLIMIVHRFISVRLRATGAIKEIRTFPLEHSHNSSQTSGTANTLSLANARKSKDKEKTLSTMLLLRFACGVLVMSGLEAFHICFQLLRISNFSSSTREDAEGHIKTIPTTTGAQIVDIVFFLPSTSQGWLLFLVFGTTKEQWGDIKTLLARVFCFCLPGVWRSNSNNDIPTRDSSVEIIPSPKAPAEWIDLKGKAQCDGDMPYDGTNPPARRASRTSMSRNSSTAEFVVIRNEINSLCYSPSGRGLRRSDLVKPLPILPGMQVGSYPQRDGRWVQGSVREVEMLSPRSPGRDTEGYTSPYGSPRGREQRFESPVREARRFESPERGVGREDFVRHFGSPGREVRRPGEVYRGQGRFEVVEEEGGGYGRGRRGSWERDMV</sequence>
<feature type="transmembrane region" description="Helical" evidence="2">
    <location>
        <begin position="171"/>
        <end position="193"/>
    </location>
</feature>
<dbReference type="Proteomes" id="UP000275078">
    <property type="component" value="Unassembled WGS sequence"/>
</dbReference>
<evidence type="ECO:0000313" key="3">
    <source>
        <dbReference type="EMBL" id="RPA72683.1"/>
    </source>
</evidence>
<feature type="compositionally biased region" description="Basic and acidic residues" evidence="1">
    <location>
        <begin position="491"/>
        <end position="510"/>
    </location>
</feature>
<keyword evidence="2" id="KW-0472">Membrane</keyword>
<evidence type="ECO:0000313" key="4">
    <source>
        <dbReference type="Proteomes" id="UP000275078"/>
    </source>
</evidence>
<feature type="transmembrane region" description="Helical" evidence="2">
    <location>
        <begin position="101"/>
        <end position="124"/>
    </location>
</feature>
<feature type="transmembrane region" description="Helical" evidence="2">
    <location>
        <begin position="6"/>
        <end position="33"/>
    </location>
</feature>
<organism evidence="3 4">
    <name type="scientific">Ascobolus immersus RN42</name>
    <dbReference type="NCBI Taxonomy" id="1160509"/>
    <lineage>
        <taxon>Eukaryota</taxon>
        <taxon>Fungi</taxon>
        <taxon>Dikarya</taxon>
        <taxon>Ascomycota</taxon>
        <taxon>Pezizomycotina</taxon>
        <taxon>Pezizomycetes</taxon>
        <taxon>Pezizales</taxon>
        <taxon>Ascobolaceae</taxon>
        <taxon>Ascobolus</taxon>
    </lineage>
</organism>
<feature type="transmembrane region" description="Helical" evidence="2">
    <location>
        <begin position="40"/>
        <end position="59"/>
    </location>
</feature>
<dbReference type="EMBL" id="ML119851">
    <property type="protein sequence ID" value="RPA72683.1"/>
    <property type="molecule type" value="Genomic_DNA"/>
</dbReference>
<proteinExistence type="predicted"/>
<dbReference type="AlphaFoldDB" id="A0A3N4HEP6"/>
<feature type="region of interest" description="Disordered" evidence="1">
    <location>
        <begin position="470"/>
        <end position="510"/>
    </location>
</feature>
<feature type="transmembrane region" description="Helical" evidence="2">
    <location>
        <begin position="145"/>
        <end position="165"/>
    </location>
</feature>
<keyword evidence="2" id="KW-1133">Transmembrane helix</keyword>
<keyword evidence="4" id="KW-1185">Reference proteome</keyword>
<feature type="transmembrane region" description="Helical" evidence="2">
    <location>
        <begin position="250"/>
        <end position="274"/>
    </location>
</feature>
<protein>
    <submittedName>
        <fullName evidence="3">Uncharacterized protein</fullName>
    </submittedName>
</protein>
<keyword evidence="2" id="KW-0812">Transmembrane</keyword>
<dbReference type="OrthoDB" id="5287295at2759"/>